<dbReference type="GO" id="GO:0005634">
    <property type="term" value="C:nucleus"/>
    <property type="evidence" value="ECO:0007669"/>
    <property type="project" value="UniProtKB-SubCell"/>
</dbReference>
<keyword evidence="2" id="KW-0479">Metal-binding</keyword>
<keyword evidence="5" id="KW-0862">Zinc</keyword>
<proteinExistence type="inferred from homology"/>
<keyword evidence="6" id="KW-0805">Transcription regulation</keyword>
<keyword evidence="14" id="KW-0012">Acyltransferase</keyword>
<dbReference type="GO" id="GO:0000978">
    <property type="term" value="F:RNA polymerase II cis-regulatory region sequence-specific DNA binding"/>
    <property type="evidence" value="ECO:0007669"/>
    <property type="project" value="TreeGrafter"/>
</dbReference>
<keyword evidence="7" id="KW-0238">DNA-binding</keyword>
<protein>
    <submittedName>
        <fullName evidence="14">Subtilisin-like protease 3</fullName>
        <ecNumber evidence="14">2.3.2.27</ecNumber>
    </submittedName>
</protein>
<evidence type="ECO:0000256" key="5">
    <source>
        <dbReference type="ARBA" id="ARBA00022833"/>
    </source>
</evidence>
<evidence type="ECO:0000256" key="4">
    <source>
        <dbReference type="ARBA" id="ARBA00022771"/>
    </source>
</evidence>
<comment type="caution">
    <text evidence="14">The sequence shown here is derived from an EMBL/GenBank/DDBJ whole genome shotgun (WGS) entry which is preliminary data.</text>
</comment>
<dbReference type="InterPro" id="IPR036236">
    <property type="entry name" value="Znf_C2H2_sf"/>
</dbReference>
<dbReference type="Pfam" id="PF00096">
    <property type="entry name" value="zf-C2H2"/>
    <property type="match status" value="2"/>
</dbReference>
<dbReference type="AlphaFoldDB" id="A0AAN8XPU3"/>
<dbReference type="Proteomes" id="UP001381693">
    <property type="component" value="Unassembled WGS sequence"/>
</dbReference>
<evidence type="ECO:0000256" key="9">
    <source>
        <dbReference type="ARBA" id="ARBA00023242"/>
    </source>
</evidence>
<keyword evidence="14" id="KW-0645">Protease</keyword>
<dbReference type="PANTHER" id="PTHR23235:SF120">
    <property type="entry name" value="KRUPPEL-LIKE FACTOR 15"/>
    <property type="match status" value="1"/>
</dbReference>
<feature type="domain" description="C2H2-type" evidence="13">
    <location>
        <begin position="515"/>
        <end position="544"/>
    </location>
</feature>
<gene>
    <name evidence="14" type="primary">SP3</name>
    <name evidence="14" type="ORF">SK128_021568</name>
</gene>
<evidence type="ECO:0000256" key="6">
    <source>
        <dbReference type="ARBA" id="ARBA00023015"/>
    </source>
</evidence>
<dbReference type="GO" id="GO:0061630">
    <property type="term" value="F:ubiquitin protein ligase activity"/>
    <property type="evidence" value="ECO:0007669"/>
    <property type="project" value="UniProtKB-EC"/>
</dbReference>
<dbReference type="FunFam" id="3.30.160.60:FF:000026">
    <property type="entry name" value="Transcription factor Sp3"/>
    <property type="match status" value="1"/>
</dbReference>
<reference evidence="14 15" key="1">
    <citation type="submission" date="2023-11" db="EMBL/GenBank/DDBJ databases">
        <title>Halocaridina rubra genome assembly.</title>
        <authorList>
            <person name="Smith C."/>
        </authorList>
    </citation>
    <scope>NUCLEOTIDE SEQUENCE [LARGE SCALE GENOMIC DNA]</scope>
    <source>
        <strain evidence="14">EP-1</strain>
        <tissue evidence="14">Whole</tissue>
    </source>
</reference>
<comment type="similarity">
    <text evidence="10">Belongs to the Sp1 C2H2-type zinc-finger protein family.</text>
</comment>
<dbReference type="SMART" id="SM00355">
    <property type="entry name" value="ZnF_C2H2"/>
    <property type="match status" value="3"/>
</dbReference>
<keyword evidence="8" id="KW-0804">Transcription</keyword>
<keyword evidence="4 11" id="KW-0863">Zinc-finger</keyword>
<dbReference type="GO" id="GO:0000981">
    <property type="term" value="F:DNA-binding transcription factor activity, RNA polymerase II-specific"/>
    <property type="evidence" value="ECO:0007669"/>
    <property type="project" value="TreeGrafter"/>
</dbReference>
<name>A0AAN8XPU3_HALRR</name>
<evidence type="ECO:0000256" key="10">
    <source>
        <dbReference type="ARBA" id="ARBA00038409"/>
    </source>
</evidence>
<dbReference type="PROSITE" id="PS00028">
    <property type="entry name" value="ZINC_FINGER_C2H2_1"/>
    <property type="match status" value="3"/>
</dbReference>
<comment type="subcellular location">
    <subcellularLocation>
        <location evidence="1">Nucleus</location>
    </subcellularLocation>
</comment>
<keyword evidence="15" id="KW-1185">Reference proteome</keyword>
<dbReference type="InterPro" id="IPR013087">
    <property type="entry name" value="Znf_C2H2_type"/>
</dbReference>
<evidence type="ECO:0000256" key="8">
    <source>
        <dbReference type="ARBA" id="ARBA00023163"/>
    </source>
</evidence>
<feature type="region of interest" description="Disordered" evidence="12">
    <location>
        <begin position="323"/>
        <end position="343"/>
    </location>
</feature>
<keyword evidence="3" id="KW-0677">Repeat</keyword>
<dbReference type="FunFam" id="3.30.160.60:FF:000014">
    <property type="entry name" value="Transcription factor Sp3"/>
    <property type="match status" value="1"/>
</dbReference>
<feature type="compositionally biased region" description="Basic and acidic residues" evidence="12">
    <location>
        <begin position="651"/>
        <end position="661"/>
    </location>
</feature>
<dbReference type="PANTHER" id="PTHR23235">
    <property type="entry name" value="KRUEPPEL-LIKE TRANSCRIPTION FACTOR"/>
    <property type="match status" value="1"/>
</dbReference>
<keyword evidence="14" id="KW-0378">Hydrolase</keyword>
<feature type="domain" description="C2H2-type" evidence="13">
    <location>
        <begin position="575"/>
        <end position="602"/>
    </location>
</feature>
<dbReference type="GO" id="GO:0006508">
    <property type="term" value="P:proteolysis"/>
    <property type="evidence" value="ECO:0007669"/>
    <property type="project" value="UniProtKB-KW"/>
</dbReference>
<organism evidence="14 15">
    <name type="scientific">Halocaridina rubra</name>
    <name type="common">Hawaiian red shrimp</name>
    <dbReference type="NCBI Taxonomy" id="373956"/>
    <lineage>
        <taxon>Eukaryota</taxon>
        <taxon>Metazoa</taxon>
        <taxon>Ecdysozoa</taxon>
        <taxon>Arthropoda</taxon>
        <taxon>Crustacea</taxon>
        <taxon>Multicrustacea</taxon>
        <taxon>Malacostraca</taxon>
        <taxon>Eumalacostraca</taxon>
        <taxon>Eucarida</taxon>
        <taxon>Decapoda</taxon>
        <taxon>Pleocyemata</taxon>
        <taxon>Caridea</taxon>
        <taxon>Atyoidea</taxon>
        <taxon>Atyidae</taxon>
        <taxon>Halocaridina</taxon>
    </lineage>
</organism>
<keyword evidence="9" id="KW-0539">Nucleus</keyword>
<evidence type="ECO:0000256" key="1">
    <source>
        <dbReference type="ARBA" id="ARBA00004123"/>
    </source>
</evidence>
<feature type="domain" description="C2H2-type" evidence="13">
    <location>
        <begin position="545"/>
        <end position="574"/>
    </location>
</feature>
<evidence type="ECO:0000259" key="13">
    <source>
        <dbReference type="PROSITE" id="PS50157"/>
    </source>
</evidence>
<dbReference type="Gene3D" id="3.30.160.60">
    <property type="entry name" value="Classic Zinc Finger"/>
    <property type="match status" value="3"/>
</dbReference>
<evidence type="ECO:0000313" key="14">
    <source>
        <dbReference type="EMBL" id="KAK7083474.1"/>
    </source>
</evidence>
<dbReference type="GO" id="GO:0008233">
    <property type="term" value="F:peptidase activity"/>
    <property type="evidence" value="ECO:0007669"/>
    <property type="project" value="UniProtKB-KW"/>
</dbReference>
<keyword evidence="14" id="KW-0808">Transferase</keyword>
<accession>A0AAN8XPU3</accession>
<evidence type="ECO:0000256" key="3">
    <source>
        <dbReference type="ARBA" id="ARBA00022737"/>
    </source>
</evidence>
<evidence type="ECO:0000313" key="15">
    <source>
        <dbReference type="Proteomes" id="UP001381693"/>
    </source>
</evidence>
<feature type="compositionally biased region" description="Low complexity" evidence="12">
    <location>
        <begin position="323"/>
        <end position="340"/>
    </location>
</feature>
<dbReference type="PROSITE" id="PS50157">
    <property type="entry name" value="ZINC_FINGER_C2H2_2"/>
    <property type="match status" value="3"/>
</dbReference>
<evidence type="ECO:0000256" key="12">
    <source>
        <dbReference type="SAM" id="MobiDB-lite"/>
    </source>
</evidence>
<feature type="compositionally biased region" description="Low complexity" evidence="12">
    <location>
        <begin position="605"/>
        <end position="630"/>
    </location>
</feature>
<evidence type="ECO:0000256" key="2">
    <source>
        <dbReference type="ARBA" id="ARBA00022723"/>
    </source>
</evidence>
<dbReference type="EMBL" id="JAXCGZ010002969">
    <property type="protein sequence ID" value="KAK7083474.1"/>
    <property type="molecule type" value="Genomic_DNA"/>
</dbReference>
<evidence type="ECO:0000256" key="11">
    <source>
        <dbReference type="PROSITE-ProRule" id="PRU00042"/>
    </source>
</evidence>
<dbReference type="SUPFAM" id="SSF57667">
    <property type="entry name" value="beta-beta-alpha zinc fingers"/>
    <property type="match status" value="2"/>
</dbReference>
<feature type="region of interest" description="Disordered" evidence="12">
    <location>
        <begin position="588"/>
        <end position="661"/>
    </location>
</feature>
<dbReference type="GO" id="GO:0008270">
    <property type="term" value="F:zinc ion binding"/>
    <property type="evidence" value="ECO:0007669"/>
    <property type="project" value="UniProtKB-KW"/>
</dbReference>
<evidence type="ECO:0000256" key="7">
    <source>
        <dbReference type="ARBA" id="ARBA00023125"/>
    </source>
</evidence>
<sequence>MGVDSLQQISILGGGISGEIHQFTSEKKYLNGVTLKLCSEVHFAFFTPIMSTQTVQEMKQEPVVQQTSSQAREAQGTAQIITANGQTYSVMPQTQMQTVTIDGQEAIYIPAPVQAAPAAQQIQIAGNQALFTPTGQLIRTQNLLQNVQSVGQVVTPITVSGVRPATLSAGGGAGQGTPTATAQVGQMATQLMQSGVAGVPQATIPVQIPISTAGGQTIMQTIPFPVQIPVLPNVVQANGQTIQVVPQLAQQVQAQQQIAQILLPNGQVQQVQMLWSGGAGLVSLASAGAAMTPLSTSQPVTTSTWATSTVSSPSVAVPAVQTTTSSAADDKQQAQQATQQMPGNVGGGVALVSQTSQLRAAPTPTAAAAAAIAAQHIPQIQVVQPVFQHIPGLGQVQVISPTSLQNLTSSLAGTAQPISVSTLGAVTTSTTQPTNAISTQILPGGAQLISTGGIQNEGDSTKWVVSAGGQVNQAQVIQQPESPIESVKTRLRRVACTCPNCKEGDRGGDNKKKVHICHIPGCNKMYGKTSHLRAHLRWHSGERPFACSWLFCNKRFTRSDELQRHKRTHTGEKRFHCPECQKRFMRSDHLSKHVKTHSRQKGMVSTSSSWNVPSNSISNPTQSSDSSNSSDAGDKMLITLPEQTADPLHISPEDISRQQQP</sequence>
<dbReference type="EC" id="2.3.2.27" evidence="14"/>